<evidence type="ECO:0000313" key="2">
    <source>
        <dbReference type="Proteomes" id="UP000237271"/>
    </source>
</evidence>
<dbReference type="AlphaFoldDB" id="A0A2P4YPW8"/>
<dbReference type="EMBL" id="NCKW01000955">
    <property type="protein sequence ID" value="POM79847.1"/>
    <property type="molecule type" value="Genomic_DNA"/>
</dbReference>
<reference evidence="1 2" key="1">
    <citation type="journal article" date="2017" name="Genome Biol. Evol.">
        <title>Phytophthora megakarya and P. palmivora, closely related causal agents of cacao black pod rot, underwent increases in genome sizes and gene numbers by different mechanisms.</title>
        <authorList>
            <person name="Ali S.S."/>
            <person name="Shao J."/>
            <person name="Lary D.J."/>
            <person name="Kronmiller B."/>
            <person name="Shen D."/>
            <person name="Strem M.D."/>
            <person name="Amoako-Attah I."/>
            <person name="Akrofi A.Y."/>
            <person name="Begoude B.A."/>
            <person name="Ten Hoopen G.M."/>
            <person name="Coulibaly K."/>
            <person name="Kebe B.I."/>
            <person name="Melnick R.L."/>
            <person name="Guiltinan M.J."/>
            <person name="Tyler B.M."/>
            <person name="Meinhardt L.W."/>
            <person name="Bailey B.A."/>
        </authorList>
    </citation>
    <scope>NUCLEOTIDE SEQUENCE [LARGE SCALE GENOMIC DNA]</scope>
    <source>
        <strain evidence="2">sbr112.9</strain>
    </source>
</reference>
<dbReference type="OrthoDB" id="119983at2759"/>
<evidence type="ECO:0008006" key="3">
    <source>
        <dbReference type="Google" id="ProtNLM"/>
    </source>
</evidence>
<comment type="caution">
    <text evidence="1">The sequence shown here is derived from an EMBL/GenBank/DDBJ whole genome shotgun (WGS) entry which is preliminary data.</text>
</comment>
<keyword evidence="2" id="KW-1185">Reference proteome</keyword>
<gene>
    <name evidence="1" type="ORF">PHPALM_2389</name>
</gene>
<accession>A0A2P4YPW8</accession>
<protein>
    <recommendedName>
        <fullName evidence="3">Transposase</fullName>
    </recommendedName>
</protein>
<organism evidence="1 2">
    <name type="scientific">Phytophthora palmivora</name>
    <dbReference type="NCBI Taxonomy" id="4796"/>
    <lineage>
        <taxon>Eukaryota</taxon>
        <taxon>Sar</taxon>
        <taxon>Stramenopiles</taxon>
        <taxon>Oomycota</taxon>
        <taxon>Peronosporomycetes</taxon>
        <taxon>Peronosporales</taxon>
        <taxon>Peronosporaceae</taxon>
        <taxon>Phytophthora</taxon>
    </lineage>
</organism>
<name>A0A2P4YPW8_9STRA</name>
<dbReference type="Proteomes" id="UP000237271">
    <property type="component" value="Unassembled WGS sequence"/>
</dbReference>
<evidence type="ECO:0000313" key="1">
    <source>
        <dbReference type="EMBL" id="POM79847.1"/>
    </source>
</evidence>
<sequence>MAGLDVLAKRVAPIHSRHNTALVEKRATVVPVDEYRTSVTCSSCHKRLKQARPFVQTKKEEDEPDIRLKMRPSRKEEKEIAEMLKFRNPKLASKKAVLKCTRNVLRCTNSRCKANFWNRDVNAARNILELLRSGLKGKHGIRKLRAFRRGQIRN</sequence>
<proteinExistence type="predicted"/>